<organism evidence="1 2">
    <name type="scientific">Winslowiella arboricola</name>
    <dbReference type="NCBI Taxonomy" id="2978220"/>
    <lineage>
        <taxon>Bacteria</taxon>
        <taxon>Pseudomonadati</taxon>
        <taxon>Pseudomonadota</taxon>
        <taxon>Gammaproteobacteria</taxon>
        <taxon>Enterobacterales</taxon>
        <taxon>Erwiniaceae</taxon>
        <taxon>Winslowiella</taxon>
    </lineage>
</organism>
<keyword evidence="2" id="KW-1185">Reference proteome</keyword>
<sequence>MKRDIEIYCAYSEAVRLTGRGYFEIATRDFVMLAAQKGFPITPAEANKYIREKPHERVKLIDEGAHGFNNYRFTH</sequence>
<dbReference type="RefSeq" id="WP_267142451.1">
    <property type="nucleotide sequence ID" value="NZ_JAODIL010000069.1"/>
</dbReference>
<accession>A0A9J6PQC1</accession>
<evidence type="ECO:0000313" key="1">
    <source>
        <dbReference type="EMBL" id="MCU5777816.1"/>
    </source>
</evidence>
<name>A0A9J6PQC1_9GAMM</name>
<dbReference type="EMBL" id="JAODIM010000040">
    <property type="protein sequence ID" value="MCU5777816.1"/>
    <property type="molecule type" value="Genomic_DNA"/>
</dbReference>
<dbReference type="AlphaFoldDB" id="A0A9J6PQC1"/>
<comment type="caution">
    <text evidence="1">The sequence shown here is derived from an EMBL/GenBank/DDBJ whole genome shotgun (WGS) entry which is preliminary data.</text>
</comment>
<reference evidence="1" key="1">
    <citation type="submission" date="2022-09" db="EMBL/GenBank/DDBJ databases">
        <title>Winslowiella arboricola sp. nov., isolated from bleeding cankers on broadleaf hosts.</title>
        <authorList>
            <person name="Brady C."/>
            <person name="Kaur S."/>
            <person name="Crampton B."/>
            <person name="Maddock D."/>
            <person name="Arnold D."/>
            <person name="Denman S."/>
        </authorList>
    </citation>
    <scope>NUCLEOTIDE SEQUENCE</scope>
    <source>
        <strain evidence="1">BAC 15a-03b</strain>
    </source>
</reference>
<evidence type="ECO:0000313" key="2">
    <source>
        <dbReference type="Proteomes" id="UP001064262"/>
    </source>
</evidence>
<proteinExistence type="predicted"/>
<gene>
    <name evidence="1" type="ORF">N5923_09955</name>
</gene>
<dbReference type="Proteomes" id="UP001064262">
    <property type="component" value="Unassembled WGS sequence"/>
</dbReference>
<protein>
    <submittedName>
        <fullName evidence="1">Uncharacterized protein</fullName>
    </submittedName>
</protein>